<dbReference type="EMBL" id="CAJVPV010000918">
    <property type="protein sequence ID" value="CAG8479506.1"/>
    <property type="molecule type" value="Genomic_DNA"/>
</dbReference>
<dbReference type="AlphaFoldDB" id="A0A9N8WDT8"/>
<dbReference type="Pfam" id="PF15159">
    <property type="entry name" value="PIG-Y"/>
    <property type="match status" value="1"/>
</dbReference>
<evidence type="ECO:0000313" key="2">
    <source>
        <dbReference type="EMBL" id="CAG8479506.1"/>
    </source>
</evidence>
<dbReference type="PANTHER" id="PTHR36485">
    <property type="entry name" value="OS01G0939000 PROTEIN"/>
    <property type="match status" value="1"/>
</dbReference>
<organism evidence="2 3">
    <name type="scientific">Acaulospora morrowiae</name>
    <dbReference type="NCBI Taxonomy" id="94023"/>
    <lineage>
        <taxon>Eukaryota</taxon>
        <taxon>Fungi</taxon>
        <taxon>Fungi incertae sedis</taxon>
        <taxon>Mucoromycota</taxon>
        <taxon>Glomeromycotina</taxon>
        <taxon>Glomeromycetes</taxon>
        <taxon>Diversisporales</taxon>
        <taxon>Acaulosporaceae</taxon>
        <taxon>Acaulospora</taxon>
    </lineage>
</organism>
<dbReference type="InterPro" id="IPR029164">
    <property type="entry name" value="PIG-Y"/>
</dbReference>
<dbReference type="OrthoDB" id="2157498at2759"/>
<evidence type="ECO:0000256" key="1">
    <source>
        <dbReference type="SAM" id="Phobius"/>
    </source>
</evidence>
<proteinExistence type="predicted"/>
<keyword evidence="3" id="KW-1185">Reference proteome</keyword>
<gene>
    <name evidence="2" type="ORF">AMORRO_LOCUS2240</name>
</gene>
<keyword evidence="1" id="KW-1133">Transmembrane helix</keyword>
<feature type="transmembrane region" description="Helical" evidence="1">
    <location>
        <begin position="118"/>
        <end position="139"/>
    </location>
</feature>
<name>A0A9N8WDT8_9GLOM</name>
<feature type="transmembrane region" description="Helical" evidence="1">
    <location>
        <begin position="160"/>
        <end position="181"/>
    </location>
</feature>
<reference evidence="2" key="1">
    <citation type="submission" date="2021-06" db="EMBL/GenBank/DDBJ databases">
        <authorList>
            <person name="Kallberg Y."/>
            <person name="Tangrot J."/>
            <person name="Rosling A."/>
        </authorList>
    </citation>
    <scope>NUCLEOTIDE SEQUENCE</scope>
    <source>
        <strain evidence="2">CL551</strain>
    </source>
</reference>
<dbReference type="Proteomes" id="UP000789342">
    <property type="component" value="Unassembled WGS sequence"/>
</dbReference>
<comment type="caution">
    <text evidence="2">The sequence shown here is derived from an EMBL/GenBank/DDBJ whole genome shotgun (WGS) entry which is preliminary data.</text>
</comment>
<evidence type="ECO:0000313" key="3">
    <source>
        <dbReference type="Proteomes" id="UP000789342"/>
    </source>
</evidence>
<protein>
    <submittedName>
        <fullName evidence="2">5993_t:CDS:1</fullName>
    </submittedName>
</protein>
<accession>A0A9N8WDT8</accession>
<keyword evidence="1" id="KW-0472">Membrane</keyword>
<keyword evidence="1" id="KW-0812">Transmembrane</keyword>
<dbReference type="PANTHER" id="PTHR36485:SF1">
    <property type="entry name" value="TRANSMEMBRANE PROTEIN"/>
    <property type="match status" value="1"/>
</dbReference>
<sequence>MANNLLLSSTTGFDYETDDTMITNSLISSSNASSTSTISQPTTPLLEPHRSSVPLTLSHSNKSNTDMFNDRVSEDLDLNVDRLNTLDFLDDKIIGTSNNNIKRTTARNSQLDSDTTALWGWILLFSAFCIFVSSMYAIVVSKFVPKTGNKTLDWIKEDQYYCLLVPITLPVTIYAVFWNWLGMKFFKHN</sequence>